<dbReference type="AlphaFoldDB" id="V6TXA0"/>
<reference evidence="2" key="1">
    <citation type="submission" date="2012-02" db="EMBL/GenBank/DDBJ databases">
        <title>Genome sequencing of Giardia lamblia Genotypes A2 and B isolates (DH and GS) and comparative analysis with the genomes of Genotypes A1 and E (WB and Pig).</title>
        <authorList>
            <person name="Adam R."/>
            <person name="Dahlstrom E."/>
            <person name="Martens C."/>
            <person name="Bruno D."/>
            <person name="Barbian K."/>
            <person name="Porcella S.F."/>
            <person name="Nash T."/>
        </authorList>
    </citation>
    <scope>NUCLEOTIDE SEQUENCE</scope>
    <source>
        <strain evidence="2">GS</strain>
    </source>
</reference>
<comment type="caution">
    <text evidence="1">The sequence shown here is derived from an EMBL/GenBank/DDBJ whole genome shotgun (WGS) entry which is preliminary data.</text>
</comment>
<dbReference type="EMBL" id="AHHH01000044">
    <property type="protein sequence ID" value="ESU43583.1"/>
    <property type="molecule type" value="Genomic_DNA"/>
</dbReference>
<gene>
    <name evidence="1" type="ORF">GSB_150490</name>
</gene>
<reference evidence="1 2" key="2">
    <citation type="journal article" date="2013" name="Genome Biol. Evol.">
        <title>Genome sequencing of Giardia lamblia genotypes A2 and B isolates (DH and GS) and comparative analysis with the genomes of genotypes A1 and E (WB and Pig).</title>
        <authorList>
            <person name="Adam R.D."/>
            <person name="Dahlstrom E.W."/>
            <person name="Martens C.A."/>
            <person name="Bruno D.P."/>
            <person name="Barbian K.D."/>
            <person name="Ricklefs S.M."/>
            <person name="Hernandez M.M."/>
            <person name="Narla N.P."/>
            <person name="Patel R.B."/>
            <person name="Porcella S.F."/>
            <person name="Nash T.E."/>
        </authorList>
    </citation>
    <scope>NUCLEOTIDE SEQUENCE [LARGE SCALE GENOMIC DNA]</scope>
    <source>
        <strain evidence="1 2">GS</strain>
    </source>
</reference>
<evidence type="ECO:0000313" key="2">
    <source>
        <dbReference type="Proteomes" id="UP000018040"/>
    </source>
</evidence>
<sequence>MVWGRAVEGFSVITRLSQCGHLCDYNPQLSRTELTRSAHIVQPAPRLSPADSYGPANMAARFSGGVARLQSRIARLLHSQALPGKTRECAALASLAAAGVFWPKPLSPTTQSYSINALSAHRPSKAPS</sequence>
<organism evidence="1 2">
    <name type="scientific">Giardia intestinalis</name>
    <name type="common">Giardia lamblia</name>
    <dbReference type="NCBI Taxonomy" id="5741"/>
    <lineage>
        <taxon>Eukaryota</taxon>
        <taxon>Metamonada</taxon>
        <taxon>Diplomonadida</taxon>
        <taxon>Hexamitidae</taxon>
        <taxon>Giardiinae</taxon>
        <taxon>Giardia</taxon>
    </lineage>
</organism>
<accession>V6TXA0</accession>
<protein>
    <submittedName>
        <fullName evidence="1">Uncharacterized protein</fullName>
    </submittedName>
</protein>
<proteinExistence type="predicted"/>
<dbReference type="Proteomes" id="UP000018040">
    <property type="component" value="Unassembled WGS sequence"/>
</dbReference>
<name>V6TXA0_GIAIN</name>
<evidence type="ECO:0000313" key="1">
    <source>
        <dbReference type="EMBL" id="ESU43583.1"/>
    </source>
</evidence>